<dbReference type="FunFam" id="3.40.50.1000:FF:000211">
    <property type="entry name" value="Plasma membrane ATPase"/>
    <property type="match status" value="1"/>
</dbReference>
<dbReference type="GO" id="GO:0046872">
    <property type="term" value="F:metal ion binding"/>
    <property type="evidence" value="ECO:0007669"/>
    <property type="project" value="UniProtKB-KW"/>
</dbReference>
<evidence type="ECO:0000256" key="10">
    <source>
        <dbReference type="ARBA" id="ARBA00023136"/>
    </source>
</evidence>
<dbReference type="InterPro" id="IPR036412">
    <property type="entry name" value="HAD-like_sf"/>
</dbReference>
<dbReference type="Gene3D" id="3.40.50.1000">
    <property type="entry name" value="HAD superfamily/HAD-like"/>
    <property type="match status" value="2"/>
</dbReference>
<evidence type="ECO:0000256" key="5">
    <source>
        <dbReference type="ARBA" id="ARBA00022723"/>
    </source>
</evidence>
<evidence type="ECO:0000256" key="2">
    <source>
        <dbReference type="ARBA" id="ARBA00008804"/>
    </source>
</evidence>
<dbReference type="Proteomes" id="UP000436088">
    <property type="component" value="Unassembled WGS sequence"/>
</dbReference>
<keyword evidence="4" id="KW-0812">Transmembrane</keyword>
<protein>
    <submittedName>
        <fullName evidence="11">Plasma membrane ATPase 2</fullName>
    </submittedName>
</protein>
<evidence type="ECO:0000256" key="6">
    <source>
        <dbReference type="ARBA" id="ARBA00022741"/>
    </source>
</evidence>
<evidence type="ECO:0000256" key="3">
    <source>
        <dbReference type="ARBA" id="ARBA00022553"/>
    </source>
</evidence>
<evidence type="ECO:0000313" key="12">
    <source>
        <dbReference type="Proteomes" id="UP000436088"/>
    </source>
</evidence>
<keyword evidence="7" id="KW-0067">ATP-binding</keyword>
<dbReference type="PRINTS" id="PR00120">
    <property type="entry name" value="HATPASE"/>
</dbReference>
<comment type="similarity">
    <text evidence="2">Belongs to the cation transport ATPase (P-type) (TC 3.A.3) family. Type IIIA subfamily.</text>
</comment>
<name>A0A6A2Z656_HIBSY</name>
<keyword evidence="9" id="KW-1133">Transmembrane helix</keyword>
<dbReference type="SUPFAM" id="SSF56784">
    <property type="entry name" value="HAD-like"/>
    <property type="match status" value="1"/>
</dbReference>
<organism evidence="11 12">
    <name type="scientific">Hibiscus syriacus</name>
    <name type="common">Rose of Sharon</name>
    <dbReference type="NCBI Taxonomy" id="106335"/>
    <lineage>
        <taxon>Eukaryota</taxon>
        <taxon>Viridiplantae</taxon>
        <taxon>Streptophyta</taxon>
        <taxon>Embryophyta</taxon>
        <taxon>Tracheophyta</taxon>
        <taxon>Spermatophyta</taxon>
        <taxon>Magnoliopsida</taxon>
        <taxon>eudicotyledons</taxon>
        <taxon>Gunneridae</taxon>
        <taxon>Pentapetalae</taxon>
        <taxon>rosids</taxon>
        <taxon>malvids</taxon>
        <taxon>Malvales</taxon>
        <taxon>Malvaceae</taxon>
        <taxon>Malvoideae</taxon>
        <taxon>Hibiscus</taxon>
    </lineage>
</organism>
<dbReference type="Gene3D" id="3.40.1110.10">
    <property type="entry name" value="Calcium-transporting ATPase, cytoplasmic domain N"/>
    <property type="match status" value="1"/>
</dbReference>
<comment type="caution">
    <text evidence="11">The sequence shown here is derived from an EMBL/GenBank/DDBJ whole genome shotgun (WGS) entry which is preliminary data.</text>
</comment>
<dbReference type="GO" id="GO:0005524">
    <property type="term" value="F:ATP binding"/>
    <property type="evidence" value="ECO:0007669"/>
    <property type="project" value="UniProtKB-KW"/>
</dbReference>
<dbReference type="GO" id="GO:0016887">
    <property type="term" value="F:ATP hydrolysis activity"/>
    <property type="evidence" value="ECO:0007669"/>
    <property type="project" value="InterPro"/>
</dbReference>
<dbReference type="GO" id="GO:0016020">
    <property type="term" value="C:membrane"/>
    <property type="evidence" value="ECO:0007669"/>
    <property type="project" value="UniProtKB-SubCell"/>
</dbReference>
<evidence type="ECO:0000256" key="8">
    <source>
        <dbReference type="ARBA" id="ARBA00022842"/>
    </source>
</evidence>
<keyword evidence="3" id="KW-0597">Phosphoprotein</keyword>
<keyword evidence="10" id="KW-0472">Membrane</keyword>
<dbReference type="InterPro" id="IPR023299">
    <property type="entry name" value="ATPase_P-typ_cyto_dom_N"/>
</dbReference>
<reference evidence="11" key="1">
    <citation type="submission" date="2019-09" db="EMBL/GenBank/DDBJ databases">
        <title>Draft genome information of white flower Hibiscus syriacus.</title>
        <authorList>
            <person name="Kim Y.-M."/>
        </authorList>
    </citation>
    <scope>NUCLEOTIDE SEQUENCE [LARGE SCALE GENOMIC DNA]</scope>
    <source>
        <strain evidence="11">YM2019G1</strain>
    </source>
</reference>
<evidence type="ECO:0000256" key="1">
    <source>
        <dbReference type="ARBA" id="ARBA00004141"/>
    </source>
</evidence>
<evidence type="ECO:0000313" key="11">
    <source>
        <dbReference type="EMBL" id="KAE8686939.1"/>
    </source>
</evidence>
<evidence type="ECO:0000256" key="9">
    <source>
        <dbReference type="ARBA" id="ARBA00022989"/>
    </source>
</evidence>
<evidence type="ECO:0000256" key="7">
    <source>
        <dbReference type="ARBA" id="ARBA00022840"/>
    </source>
</evidence>
<comment type="subcellular location">
    <subcellularLocation>
        <location evidence="1">Membrane</location>
        <topology evidence="1">Multi-pass membrane protein</topology>
    </subcellularLocation>
</comment>
<dbReference type="AlphaFoldDB" id="A0A6A2Z656"/>
<sequence length="217" mass="24254">MIALEEMVGMDVLCSNKTRTLTLNKLGVDRNLIEVFSNDVDKEHVVLLQAKASRTKNQYAIDAVIAGMHDSVETIRRALNPGVNAKMITGDQLAIAKETDQRLRMRTNMYPYVYLLSQDNDASITTLPMEELIEKADKFVGVFPEHKYEIVKKLQEMKHICGMTRDGVNDAHALKNDDIGIVVANAIDAVRSTSDIVFTEPSLSIIINSMLTNRAIF</sequence>
<accession>A0A6A2Z656</accession>
<dbReference type="InterPro" id="IPR023214">
    <property type="entry name" value="HAD_sf"/>
</dbReference>
<dbReference type="PANTHER" id="PTHR42861">
    <property type="entry name" value="CALCIUM-TRANSPORTING ATPASE"/>
    <property type="match status" value="1"/>
</dbReference>
<proteinExistence type="inferred from homology"/>
<dbReference type="Gene3D" id="1.20.1110.10">
    <property type="entry name" value="Calcium-transporting ATPase, transmembrane domain"/>
    <property type="match status" value="1"/>
</dbReference>
<keyword evidence="8" id="KW-0460">Magnesium</keyword>
<keyword evidence="5" id="KW-0479">Metal-binding</keyword>
<dbReference type="EMBL" id="VEPZ02001209">
    <property type="protein sequence ID" value="KAE8686939.1"/>
    <property type="molecule type" value="Genomic_DNA"/>
</dbReference>
<keyword evidence="12" id="KW-1185">Reference proteome</keyword>
<dbReference type="InterPro" id="IPR001757">
    <property type="entry name" value="P_typ_ATPase"/>
</dbReference>
<evidence type="ECO:0000256" key="4">
    <source>
        <dbReference type="ARBA" id="ARBA00022692"/>
    </source>
</evidence>
<keyword evidence="6" id="KW-0547">Nucleotide-binding</keyword>
<gene>
    <name evidence="11" type="ORF">F3Y22_tig00111027pilonHSYRG00537</name>
</gene>